<feature type="transmembrane region" description="Helical" evidence="1">
    <location>
        <begin position="163"/>
        <end position="184"/>
    </location>
</feature>
<evidence type="ECO:0000256" key="1">
    <source>
        <dbReference type="SAM" id="Phobius"/>
    </source>
</evidence>
<protein>
    <submittedName>
        <fullName evidence="2">Membrane protein</fullName>
    </submittedName>
</protein>
<proteinExistence type="predicted"/>
<comment type="caution">
    <text evidence="2">The sequence shown here is derived from an EMBL/GenBank/DDBJ whole genome shotgun (WGS) entry which is preliminary data.</text>
</comment>
<sequence length="275" mass="28866">MSGEHVSTRLLDDYARGDTEMAVDVVWALEAHLETCAMCRSRLAASVATEVPGIATLLDTVRAGLEPQLDAAVRAPSRRHRPRWLSAWLTPATAPWLAMTVVVTLMALLLDSLTPSTFFGDTSPVLLIAPVLPLCGVAASWSRGLDPAYELTASTARAGLPLLLRRTTTVLVVVLPGLLVAGWLTGAMTAAQWLLPSLAFTSTALALGGLVGVTRAATGLAVAWGVVVVAPTWVTGHVPSALRVVFQPGQLPVWGLLLALGIGAVIARRNAYSTL</sequence>
<feature type="transmembrane region" description="Helical" evidence="1">
    <location>
        <begin position="122"/>
        <end position="142"/>
    </location>
</feature>
<dbReference type="RefSeq" id="WP_190194368.1">
    <property type="nucleotide sequence ID" value="NZ_BMVU01000060.1"/>
</dbReference>
<gene>
    <name evidence="2" type="ORF">GCM10010358_70180</name>
</gene>
<evidence type="ECO:0000313" key="3">
    <source>
        <dbReference type="Proteomes" id="UP000619244"/>
    </source>
</evidence>
<dbReference type="AlphaFoldDB" id="A0A918NYE9"/>
<accession>A0A918NYE9</accession>
<feature type="transmembrane region" description="Helical" evidence="1">
    <location>
        <begin position="190"/>
        <end position="213"/>
    </location>
</feature>
<feature type="transmembrane region" description="Helical" evidence="1">
    <location>
        <begin position="251"/>
        <end position="267"/>
    </location>
</feature>
<dbReference type="EMBL" id="BMVU01000060">
    <property type="protein sequence ID" value="GGY06886.1"/>
    <property type="molecule type" value="Genomic_DNA"/>
</dbReference>
<feature type="transmembrane region" description="Helical" evidence="1">
    <location>
        <begin position="84"/>
        <end position="110"/>
    </location>
</feature>
<name>A0A918NYE9_9ACTN</name>
<keyword evidence="3" id="KW-1185">Reference proteome</keyword>
<organism evidence="2 3">
    <name type="scientific">Streptomyces minutiscleroticus</name>
    <dbReference type="NCBI Taxonomy" id="68238"/>
    <lineage>
        <taxon>Bacteria</taxon>
        <taxon>Bacillati</taxon>
        <taxon>Actinomycetota</taxon>
        <taxon>Actinomycetes</taxon>
        <taxon>Kitasatosporales</taxon>
        <taxon>Streptomycetaceae</taxon>
        <taxon>Streptomyces</taxon>
    </lineage>
</organism>
<evidence type="ECO:0000313" key="2">
    <source>
        <dbReference type="EMBL" id="GGY06886.1"/>
    </source>
</evidence>
<keyword evidence="1" id="KW-0472">Membrane</keyword>
<reference evidence="2" key="2">
    <citation type="submission" date="2020-09" db="EMBL/GenBank/DDBJ databases">
        <authorList>
            <person name="Sun Q."/>
            <person name="Ohkuma M."/>
        </authorList>
    </citation>
    <scope>NUCLEOTIDE SEQUENCE</scope>
    <source>
        <strain evidence="2">JCM 4790</strain>
    </source>
</reference>
<keyword evidence="1" id="KW-0812">Transmembrane</keyword>
<keyword evidence="1" id="KW-1133">Transmembrane helix</keyword>
<reference evidence="2" key="1">
    <citation type="journal article" date="2014" name="Int. J. Syst. Evol. Microbiol.">
        <title>Complete genome sequence of Corynebacterium casei LMG S-19264T (=DSM 44701T), isolated from a smear-ripened cheese.</title>
        <authorList>
            <consortium name="US DOE Joint Genome Institute (JGI-PGF)"/>
            <person name="Walter F."/>
            <person name="Albersmeier A."/>
            <person name="Kalinowski J."/>
            <person name="Ruckert C."/>
        </authorList>
    </citation>
    <scope>NUCLEOTIDE SEQUENCE</scope>
    <source>
        <strain evidence="2">JCM 4790</strain>
    </source>
</reference>
<feature type="transmembrane region" description="Helical" evidence="1">
    <location>
        <begin position="220"/>
        <end position="239"/>
    </location>
</feature>
<dbReference type="Proteomes" id="UP000619244">
    <property type="component" value="Unassembled WGS sequence"/>
</dbReference>